<sequence>MPTSKSHRRGVPEEKNRRGKLTHKSSSFHGQSPFAIAEELRRPKTVPNLVPYQNAVGTPPPQQEGRPRLTKLLLNMTIQGSLGPVQVVMTPESTVSDLIAAAVRLYAKECRRPILPTTDPSMFDLHYSQFSLESLDREEKLMALGSRNYFLCAKKPAADGGETTPSTSCSKQAEKASKTGFAWLKFMDFLL</sequence>
<dbReference type="InterPro" id="IPR055482">
    <property type="entry name" value="DUF7054"/>
</dbReference>
<evidence type="ECO:0000313" key="4">
    <source>
        <dbReference type="Proteomes" id="UP000516437"/>
    </source>
</evidence>
<evidence type="ECO:0000256" key="1">
    <source>
        <dbReference type="SAM" id="MobiDB-lite"/>
    </source>
</evidence>
<dbReference type="PANTHER" id="PTHR33270:SF24">
    <property type="entry name" value="EXPRESSED PROTEIN"/>
    <property type="match status" value="1"/>
</dbReference>
<dbReference type="InterPro" id="IPR040358">
    <property type="entry name" value="At4g22758-like"/>
</dbReference>
<organism evidence="3 4">
    <name type="scientific">Morella rubra</name>
    <name type="common">Chinese bayberry</name>
    <dbReference type="NCBI Taxonomy" id="262757"/>
    <lineage>
        <taxon>Eukaryota</taxon>
        <taxon>Viridiplantae</taxon>
        <taxon>Streptophyta</taxon>
        <taxon>Embryophyta</taxon>
        <taxon>Tracheophyta</taxon>
        <taxon>Spermatophyta</taxon>
        <taxon>Magnoliopsida</taxon>
        <taxon>eudicotyledons</taxon>
        <taxon>Gunneridae</taxon>
        <taxon>Pentapetalae</taxon>
        <taxon>rosids</taxon>
        <taxon>fabids</taxon>
        <taxon>Fagales</taxon>
        <taxon>Myricaceae</taxon>
        <taxon>Morella</taxon>
    </lineage>
</organism>
<dbReference type="EMBL" id="RXIC02000025">
    <property type="protein sequence ID" value="KAB1207021.1"/>
    <property type="molecule type" value="Genomic_DNA"/>
</dbReference>
<feature type="domain" description="DUF7054" evidence="2">
    <location>
        <begin position="69"/>
        <end position="152"/>
    </location>
</feature>
<keyword evidence="4" id="KW-1185">Reference proteome</keyword>
<gene>
    <name evidence="3" type="ORF">CJ030_MR7G008062</name>
</gene>
<reference evidence="3 4" key="1">
    <citation type="journal article" date="2019" name="Plant Biotechnol. J.">
        <title>The red bayberry genome and genetic basis of sex determination.</title>
        <authorList>
            <person name="Jia H.M."/>
            <person name="Jia H.J."/>
            <person name="Cai Q.L."/>
            <person name="Wang Y."/>
            <person name="Zhao H.B."/>
            <person name="Yang W.F."/>
            <person name="Wang G.Y."/>
            <person name="Li Y.H."/>
            <person name="Zhan D.L."/>
            <person name="Shen Y.T."/>
            <person name="Niu Q.F."/>
            <person name="Chang L."/>
            <person name="Qiu J."/>
            <person name="Zhao L."/>
            <person name="Xie H.B."/>
            <person name="Fu W.Y."/>
            <person name="Jin J."/>
            <person name="Li X.W."/>
            <person name="Jiao Y."/>
            <person name="Zhou C.C."/>
            <person name="Tu T."/>
            <person name="Chai C.Y."/>
            <person name="Gao J.L."/>
            <person name="Fan L.J."/>
            <person name="van de Weg E."/>
            <person name="Wang J.Y."/>
            <person name="Gao Z.S."/>
        </authorList>
    </citation>
    <scope>NUCLEOTIDE SEQUENCE [LARGE SCALE GENOMIC DNA]</scope>
    <source>
        <tissue evidence="3">Leaves</tissue>
    </source>
</reference>
<dbReference type="Pfam" id="PF23156">
    <property type="entry name" value="DUF7054"/>
    <property type="match status" value="1"/>
</dbReference>
<dbReference type="AlphaFoldDB" id="A0A6A1V325"/>
<evidence type="ECO:0000259" key="2">
    <source>
        <dbReference type="Pfam" id="PF23156"/>
    </source>
</evidence>
<name>A0A6A1V325_9ROSI</name>
<accession>A0A6A1V325</accession>
<comment type="caution">
    <text evidence="3">The sequence shown here is derived from an EMBL/GenBank/DDBJ whole genome shotgun (WGS) entry which is preliminary data.</text>
</comment>
<protein>
    <recommendedName>
        <fullName evidence="2">DUF7054 domain-containing protein</fullName>
    </recommendedName>
</protein>
<dbReference type="OrthoDB" id="651546at2759"/>
<proteinExistence type="predicted"/>
<dbReference type="Proteomes" id="UP000516437">
    <property type="component" value="Chromosome 7"/>
</dbReference>
<evidence type="ECO:0000313" key="3">
    <source>
        <dbReference type="EMBL" id="KAB1207021.1"/>
    </source>
</evidence>
<dbReference type="PANTHER" id="PTHR33270">
    <property type="entry name" value="BNAC05G50380D PROTEIN"/>
    <property type="match status" value="1"/>
</dbReference>
<feature type="region of interest" description="Disordered" evidence="1">
    <location>
        <begin position="1"/>
        <end position="36"/>
    </location>
</feature>